<gene>
    <name evidence="7" type="ORF">THSYN_16445</name>
</gene>
<feature type="domain" description="ATP-grasp fold succinyl-CoA synthetase-type" evidence="5">
    <location>
        <begin position="53"/>
        <end position="197"/>
    </location>
</feature>
<evidence type="ECO:0000259" key="5">
    <source>
        <dbReference type="Pfam" id="PF08442"/>
    </source>
</evidence>
<dbReference type="GO" id="GO:0005829">
    <property type="term" value="C:cytosol"/>
    <property type="evidence" value="ECO:0007669"/>
    <property type="project" value="TreeGrafter"/>
</dbReference>
<reference evidence="7 8" key="1">
    <citation type="submission" date="2017-03" db="EMBL/GenBank/DDBJ databases">
        <title>Complete genome sequence of Candidatus 'Thiodictyon syntrophicum' sp. nov. strain Cad16T, a photolithoautotroph purple sulfur bacterium isolated from an alpine meromictic lake.</title>
        <authorList>
            <person name="Luedin S.M."/>
            <person name="Pothier J.F."/>
            <person name="Danza F."/>
            <person name="Storelli N."/>
            <person name="Wittwer M."/>
            <person name="Tonolla M."/>
        </authorList>
    </citation>
    <scope>NUCLEOTIDE SEQUENCE [LARGE SCALE GENOMIC DNA]</scope>
    <source>
        <strain evidence="7 8">Cad16T</strain>
    </source>
</reference>
<proteinExistence type="predicted"/>
<evidence type="ECO:0000313" key="7">
    <source>
        <dbReference type="EMBL" id="AUB82378.1"/>
    </source>
</evidence>
<dbReference type="GO" id="GO:0006099">
    <property type="term" value="P:tricarboxylic acid cycle"/>
    <property type="evidence" value="ECO:0007669"/>
    <property type="project" value="TreeGrafter"/>
</dbReference>
<dbReference type="SUPFAM" id="SSF56059">
    <property type="entry name" value="Glutathione synthetase ATP-binding domain-like"/>
    <property type="match status" value="1"/>
</dbReference>
<feature type="domain" description="ATP-citrate synthase citrate-binding" evidence="6">
    <location>
        <begin position="258"/>
        <end position="401"/>
    </location>
</feature>
<dbReference type="RefSeq" id="WP_100920111.1">
    <property type="nucleotide sequence ID" value="NZ_CP020370.1"/>
</dbReference>
<dbReference type="KEGG" id="tsy:THSYN_16445"/>
<dbReference type="Gene3D" id="3.30.470.20">
    <property type="entry name" value="ATP-grasp fold, B domain"/>
    <property type="match status" value="1"/>
</dbReference>
<dbReference type="Gene3D" id="3.40.50.261">
    <property type="entry name" value="Succinyl-CoA synthetase domains"/>
    <property type="match status" value="1"/>
</dbReference>
<evidence type="ECO:0000256" key="4">
    <source>
        <dbReference type="ARBA" id="ARBA00047593"/>
    </source>
</evidence>
<dbReference type="OrthoDB" id="8672295at2"/>
<dbReference type="InterPro" id="IPR016102">
    <property type="entry name" value="Succinyl-CoA_synth-like"/>
</dbReference>
<dbReference type="GO" id="GO:0042709">
    <property type="term" value="C:succinate-CoA ligase complex"/>
    <property type="evidence" value="ECO:0007669"/>
    <property type="project" value="TreeGrafter"/>
</dbReference>
<dbReference type="InterPro" id="IPR013650">
    <property type="entry name" value="ATP-grasp_succ-CoA_synth-type"/>
</dbReference>
<evidence type="ECO:0000256" key="2">
    <source>
        <dbReference type="ARBA" id="ARBA00022741"/>
    </source>
</evidence>
<dbReference type="GO" id="GO:0006104">
    <property type="term" value="P:succinyl-CoA metabolic process"/>
    <property type="evidence" value="ECO:0007669"/>
    <property type="project" value="TreeGrafter"/>
</dbReference>
<evidence type="ECO:0000256" key="1">
    <source>
        <dbReference type="ARBA" id="ARBA00022598"/>
    </source>
</evidence>
<evidence type="ECO:0000313" key="8">
    <source>
        <dbReference type="Proteomes" id="UP000232638"/>
    </source>
</evidence>
<dbReference type="GO" id="GO:0000166">
    <property type="term" value="F:nucleotide binding"/>
    <property type="evidence" value="ECO:0007669"/>
    <property type="project" value="UniProtKB-KW"/>
</dbReference>
<dbReference type="Pfam" id="PF16114">
    <property type="entry name" value="Citrate_bind"/>
    <property type="match status" value="1"/>
</dbReference>
<dbReference type="PANTHER" id="PTHR11815:SF10">
    <property type="entry name" value="SUCCINATE--COA LIGASE [GDP-FORMING] SUBUNIT BETA, MITOCHONDRIAL"/>
    <property type="match status" value="1"/>
</dbReference>
<accession>A0A2K8U9W7</accession>
<organism evidence="7 8">
    <name type="scientific">Candidatus Thiodictyon syntrophicum</name>
    <dbReference type="NCBI Taxonomy" id="1166950"/>
    <lineage>
        <taxon>Bacteria</taxon>
        <taxon>Pseudomonadati</taxon>
        <taxon>Pseudomonadota</taxon>
        <taxon>Gammaproteobacteria</taxon>
        <taxon>Chromatiales</taxon>
        <taxon>Chromatiaceae</taxon>
        <taxon>Thiodictyon</taxon>
    </lineage>
</organism>
<comment type="catalytic activity">
    <reaction evidence="4">
        <text>oxaloacetate + acetyl-CoA + ADP + phosphate = citrate + ATP + CoA</text>
        <dbReference type="Rhea" id="RHEA:21160"/>
        <dbReference type="ChEBI" id="CHEBI:16452"/>
        <dbReference type="ChEBI" id="CHEBI:16947"/>
        <dbReference type="ChEBI" id="CHEBI:30616"/>
        <dbReference type="ChEBI" id="CHEBI:43474"/>
        <dbReference type="ChEBI" id="CHEBI:57287"/>
        <dbReference type="ChEBI" id="CHEBI:57288"/>
        <dbReference type="ChEBI" id="CHEBI:456216"/>
        <dbReference type="EC" id="2.3.3.8"/>
    </reaction>
</comment>
<dbReference type="InterPro" id="IPR032263">
    <property type="entry name" value="Citrate-bd"/>
</dbReference>
<name>A0A2K8U9W7_9GAMM</name>
<keyword evidence="3" id="KW-0012">Acyltransferase</keyword>
<dbReference type="Pfam" id="PF08442">
    <property type="entry name" value="ATP-grasp_2"/>
    <property type="match status" value="1"/>
</dbReference>
<keyword evidence="8" id="KW-1185">Reference proteome</keyword>
<dbReference type="GO" id="GO:0004775">
    <property type="term" value="F:succinate-CoA ligase (ADP-forming) activity"/>
    <property type="evidence" value="ECO:0007669"/>
    <property type="project" value="TreeGrafter"/>
</dbReference>
<keyword evidence="1 7" id="KW-0436">Ligase</keyword>
<evidence type="ECO:0000256" key="3">
    <source>
        <dbReference type="ARBA" id="ARBA00023315"/>
    </source>
</evidence>
<dbReference type="PANTHER" id="PTHR11815">
    <property type="entry name" value="SUCCINYL-COA SYNTHETASE BETA CHAIN"/>
    <property type="match status" value="1"/>
</dbReference>
<dbReference type="Proteomes" id="UP000232638">
    <property type="component" value="Chromosome"/>
</dbReference>
<evidence type="ECO:0000259" key="6">
    <source>
        <dbReference type="Pfam" id="PF16114"/>
    </source>
</evidence>
<dbReference type="AlphaFoldDB" id="A0A2K8U9W7"/>
<dbReference type="EMBL" id="CP020370">
    <property type="protein sequence ID" value="AUB82378.1"/>
    <property type="molecule type" value="Genomic_DNA"/>
</dbReference>
<sequence>MHITGMLWGAKLLEYVDYPTAQVLGPDASGAQVKDLIDRWGSVLIKPIFKGGIGKKGKSGLIGRATDLATAMREKERLFFVEHRVGNQVAKAEGVTFEGAVPAEHEIYVSIADATRYRAPTLTITHHGGVDIEGLAPDQIATIPFDALTGFKGFIVANALDSIDAPREIISPLVQHLPKLWDLFNNYGMSMLELNPIRMMPTGQGRLSPVACDFKCAFDGDDPTWHRLSLPDNLESASDSAFEIEVNALRTYQGQSDVFVINDQGTITAMTFGGGANALVTELLGDAGNISSDFGGNPPYEKMYDISRIVYKYWLAQSNVLFIIGGKANNTDIYTTFRAMADALRDYFNTQGRRPLFVVVGRGGPNLIRGMAYLRDTLDGLGLPYRMFGHDSAMSGVVNYARDIDSWMRNGGRAEIGRQMGLSSNESESG</sequence>
<keyword evidence="2" id="KW-0547">Nucleotide-binding</keyword>
<dbReference type="GO" id="GO:0003878">
    <property type="term" value="F:ATP citrate synthase activity"/>
    <property type="evidence" value="ECO:0007669"/>
    <property type="project" value="UniProtKB-EC"/>
</dbReference>
<keyword evidence="3" id="KW-0808">Transferase</keyword>
<protein>
    <submittedName>
        <fullName evidence="7">Carboxylate--amine ligase</fullName>
    </submittedName>
</protein>